<dbReference type="RefSeq" id="WP_188782940.1">
    <property type="nucleotide sequence ID" value="NZ_BMNI01000002.1"/>
</dbReference>
<reference evidence="3" key="1">
    <citation type="journal article" date="2019" name="Int. J. Syst. Evol. Microbiol.">
        <title>The Global Catalogue of Microorganisms (GCM) 10K type strain sequencing project: providing services to taxonomists for standard genome sequencing and annotation.</title>
        <authorList>
            <consortium name="The Broad Institute Genomics Platform"/>
            <consortium name="The Broad Institute Genome Sequencing Center for Infectious Disease"/>
            <person name="Wu L."/>
            <person name="Ma J."/>
        </authorList>
    </citation>
    <scope>NUCLEOTIDE SEQUENCE [LARGE SCALE GENOMIC DNA]</scope>
    <source>
        <strain evidence="3">CGMCC 4.7371</strain>
    </source>
</reference>
<comment type="catalytic activity">
    <reaction evidence="1">
        <text>ATP-dependent breakage, passage and rejoining of double-stranded DNA.</text>
        <dbReference type="EC" id="5.6.2.2"/>
    </reaction>
</comment>
<dbReference type="Proteomes" id="UP000655410">
    <property type="component" value="Unassembled WGS sequence"/>
</dbReference>
<gene>
    <name evidence="2" type="ORF">GCM10011584_10240</name>
</gene>
<dbReference type="InterPro" id="IPR013757">
    <property type="entry name" value="Topo_IIA_A_a_sf"/>
</dbReference>
<comment type="caution">
    <text evidence="2">The sequence shown here is derived from an EMBL/GenBank/DDBJ whole genome shotgun (WGS) entry which is preliminary data.</text>
</comment>
<dbReference type="SUPFAM" id="SSF56719">
    <property type="entry name" value="Type II DNA topoisomerase"/>
    <property type="match status" value="1"/>
</dbReference>
<evidence type="ECO:0000313" key="2">
    <source>
        <dbReference type="EMBL" id="GGO86905.1"/>
    </source>
</evidence>
<dbReference type="EMBL" id="BMNI01000002">
    <property type="protein sequence ID" value="GGO86905.1"/>
    <property type="molecule type" value="Genomic_DNA"/>
</dbReference>
<organism evidence="2 3">
    <name type="scientific">Nocardioides phosphati</name>
    <dbReference type="NCBI Taxonomy" id="1867775"/>
    <lineage>
        <taxon>Bacteria</taxon>
        <taxon>Bacillati</taxon>
        <taxon>Actinomycetota</taxon>
        <taxon>Actinomycetes</taxon>
        <taxon>Propionibacteriales</taxon>
        <taxon>Nocardioidaceae</taxon>
        <taxon>Nocardioides</taxon>
    </lineage>
</organism>
<evidence type="ECO:0000313" key="3">
    <source>
        <dbReference type="Proteomes" id="UP000655410"/>
    </source>
</evidence>
<proteinExistence type="predicted"/>
<accession>A0ABQ2N702</accession>
<protein>
    <recommendedName>
        <fullName evidence="4">DNA topoisomerase (ATP-hydrolyzing)</fullName>
    </recommendedName>
</protein>
<name>A0ABQ2N702_9ACTN</name>
<keyword evidence="3" id="KW-1185">Reference proteome</keyword>
<sequence>MLLVEQLAIIEAIALGMERRSEVFAAVEAAEDNEEALARVRALLGVDDEGASAVLEMQLRRLTREQRERWTARRDELRRTIAELST</sequence>
<dbReference type="Gene3D" id="1.10.268.10">
    <property type="entry name" value="Topoisomerase, domain 3"/>
    <property type="match status" value="1"/>
</dbReference>
<evidence type="ECO:0000256" key="1">
    <source>
        <dbReference type="ARBA" id="ARBA00000185"/>
    </source>
</evidence>
<evidence type="ECO:0008006" key="4">
    <source>
        <dbReference type="Google" id="ProtNLM"/>
    </source>
</evidence>
<dbReference type="InterPro" id="IPR013760">
    <property type="entry name" value="Topo_IIA-like_dom_sf"/>
</dbReference>